<feature type="domain" description="Core-binding (CB)" evidence="5">
    <location>
        <begin position="118"/>
        <end position="226"/>
    </location>
</feature>
<dbReference type="Gene3D" id="1.10.150.130">
    <property type="match status" value="1"/>
</dbReference>
<keyword evidence="2" id="KW-0233">DNA recombination</keyword>
<reference evidence="7" key="1">
    <citation type="journal article" date="2021" name="Int. J. Syst. Evol. Microbiol.">
        <title>Actinocatenispora comari sp. nov., an endophytic actinomycete isolated from aerial parts of Comarum salesowianum.</title>
        <authorList>
            <person name="Oyunbileg N."/>
            <person name="Iizaka Y."/>
            <person name="Hamada M."/>
            <person name="Davaapurev B.O."/>
            <person name="Fukumoto A."/>
            <person name="Tsetseg B."/>
            <person name="Kato F."/>
            <person name="Tamura T."/>
            <person name="Batkhuu J."/>
            <person name="Anzai Y."/>
        </authorList>
    </citation>
    <scope>NUCLEOTIDE SEQUENCE [LARGE SCALE GENOMIC DNA]</scope>
    <source>
        <strain evidence="7">NUM-2625</strain>
    </source>
</reference>
<proteinExistence type="predicted"/>
<dbReference type="PANTHER" id="PTHR30349">
    <property type="entry name" value="PHAGE INTEGRASE-RELATED"/>
    <property type="match status" value="1"/>
</dbReference>
<evidence type="ECO:0000256" key="3">
    <source>
        <dbReference type="PROSITE-ProRule" id="PRU01248"/>
    </source>
</evidence>
<evidence type="ECO:0000313" key="7">
    <source>
        <dbReference type="Proteomes" id="UP000614996"/>
    </source>
</evidence>
<dbReference type="PANTHER" id="PTHR30349:SF91">
    <property type="entry name" value="INTA PROTEIN"/>
    <property type="match status" value="1"/>
</dbReference>
<evidence type="ECO:0000256" key="1">
    <source>
        <dbReference type="ARBA" id="ARBA00023125"/>
    </source>
</evidence>
<keyword evidence="1 3" id="KW-0238">DNA-binding</keyword>
<dbReference type="CDD" id="cd01189">
    <property type="entry name" value="INT_ICEBs1_C_like"/>
    <property type="match status" value="1"/>
</dbReference>
<accession>A0A8J4ACD0</accession>
<evidence type="ECO:0000259" key="5">
    <source>
        <dbReference type="PROSITE" id="PS51900"/>
    </source>
</evidence>
<comment type="caution">
    <text evidence="6">The sequence shown here is derived from an EMBL/GenBank/DDBJ whole genome shotgun (WGS) entry which is preliminary data.</text>
</comment>
<dbReference type="EMBL" id="BOPO01000084">
    <property type="protein sequence ID" value="GIL29021.1"/>
    <property type="molecule type" value="Genomic_DNA"/>
</dbReference>
<organism evidence="6 7">
    <name type="scientific">Actinocatenispora comari</name>
    <dbReference type="NCBI Taxonomy" id="2807577"/>
    <lineage>
        <taxon>Bacteria</taxon>
        <taxon>Bacillati</taxon>
        <taxon>Actinomycetota</taxon>
        <taxon>Actinomycetes</taxon>
        <taxon>Micromonosporales</taxon>
        <taxon>Micromonosporaceae</taxon>
        <taxon>Actinocatenispora</taxon>
    </lineage>
</organism>
<dbReference type="GO" id="GO:0015074">
    <property type="term" value="P:DNA integration"/>
    <property type="evidence" value="ECO:0007669"/>
    <property type="project" value="InterPro"/>
</dbReference>
<keyword evidence="7" id="KW-1185">Reference proteome</keyword>
<feature type="domain" description="Tyr recombinase" evidence="4">
    <location>
        <begin position="268"/>
        <end position="465"/>
    </location>
</feature>
<evidence type="ECO:0000313" key="6">
    <source>
        <dbReference type="EMBL" id="GIL29021.1"/>
    </source>
</evidence>
<dbReference type="GO" id="GO:0006310">
    <property type="term" value="P:DNA recombination"/>
    <property type="evidence" value="ECO:0007669"/>
    <property type="project" value="UniProtKB-KW"/>
</dbReference>
<dbReference type="PROSITE" id="PS51900">
    <property type="entry name" value="CB"/>
    <property type="match status" value="1"/>
</dbReference>
<dbReference type="Pfam" id="PF00589">
    <property type="entry name" value="Phage_integrase"/>
    <property type="match status" value="1"/>
</dbReference>
<dbReference type="PROSITE" id="PS51898">
    <property type="entry name" value="TYR_RECOMBINASE"/>
    <property type="match status" value="1"/>
</dbReference>
<evidence type="ECO:0000259" key="4">
    <source>
        <dbReference type="PROSITE" id="PS51898"/>
    </source>
</evidence>
<dbReference type="AlphaFoldDB" id="A0A8J4ACD0"/>
<dbReference type="SUPFAM" id="SSF56349">
    <property type="entry name" value="DNA breaking-rejoining enzymes"/>
    <property type="match status" value="1"/>
</dbReference>
<evidence type="ECO:0000256" key="2">
    <source>
        <dbReference type="ARBA" id="ARBA00023172"/>
    </source>
</evidence>
<protein>
    <submittedName>
        <fullName evidence="6">Site-specific integrase</fullName>
    </submittedName>
</protein>
<dbReference type="InterPro" id="IPR011010">
    <property type="entry name" value="DNA_brk_join_enz"/>
</dbReference>
<sequence length="475" mass="53267">MAQGSLSRRCSCRDTTGRQLGSTCPQRRRRDHGVWGYRIELAPDTNGARRPRRRSGFATRDAAQTELDHVRTLLALPERGDAHTATIVSDLIEKALTDKTALPNLEEVRRRIHSGIGAADMPTIADWLHTWLPTQRHLAANTLRSYESHIRLYLTPTIGHHRIDRLRVSHLADMIEAIDEFNDRITEYRASSNPALQALARYRRPVGPTSLHRIRATLRAALNDAMRQQLIPLNPATLLKLPPPDNAKPVVWSDEHLDYWRRTSKTPSPVMVWTPQQTGRFLDHATHDRLYALYHLIAVTGLRRGEACGLHWHDLNLTTGTLTVRHQILQLGWHTQLAPPKTDGSAATIAIPDQAITSLTAHRMLQQAETALAGDAWHDTGLVFTQPDGQALHPARVTAHFRHLQHQADLPPVRLHDLRHGAATLALAAGVDMKTVQTMLRHTSMKTTSDTYTSVLPQTARHAANTITHAIPRNR</sequence>
<dbReference type="Proteomes" id="UP000614996">
    <property type="component" value="Unassembled WGS sequence"/>
</dbReference>
<dbReference type="InterPro" id="IPR044068">
    <property type="entry name" value="CB"/>
</dbReference>
<dbReference type="InterPro" id="IPR013762">
    <property type="entry name" value="Integrase-like_cat_sf"/>
</dbReference>
<dbReference type="InterPro" id="IPR010998">
    <property type="entry name" value="Integrase_recombinase_N"/>
</dbReference>
<name>A0A8J4ACD0_9ACTN</name>
<dbReference type="InterPro" id="IPR050090">
    <property type="entry name" value="Tyrosine_recombinase_XerCD"/>
</dbReference>
<dbReference type="RefSeq" id="WP_207126723.1">
    <property type="nucleotide sequence ID" value="NZ_BOPO01000084.1"/>
</dbReference>
<gene>
    <name evidence="6" type="ORF">NUM_42750</name>
</gene>
<dbReference type="GO" id="GO:0003677">
    <property type="term" value="F:DNA binding"/>
    <property type="evidence" value="ECO:0007669"/>
    <property type="project" value="UniProtKB-UniRule"/>
</dbReference>
<dbReference type="InterPro" id="IPR002104">
    <property type="entry name" value="Integrase_catalytic"/>
</dbReference>
<dbReference type="Gene3D" id="1.10.443.10">
    <property type="entry name" value="Intergrase catalytic core"/>
    <property type="match status" value="1"/>
</dbReference>